<evidence type="ECO:0000313" key="2">
    <source>
        <dbReference type="Proteomes" id="UP000478052"/>
    </source>
</evidence>
<dbReference type="AlphaFoldDB" id="A0A6G0XZA7"/>
<evidence type="ECO:0000313" key="1">
    <source>
        <dbReference type="EMBL" id="KAF0746296.1"/>
    </source>
</evidence>
<organism evidence="1 2">
    <name type="scientific">Aphis craccivora</name>
    <name type="common">Cowpea aphid</name>
    <dbReference type="NCBI Taxonomy" id="307492"/>
    <lineage>
        <taxon>Eukaryota</taxon>
        <taxon>Metazoa</taxon>
        <taxon>Ecdysozoa</taxon>
        <taxon>Arthropoda</taxon>
        <taxon>Hexapoda</taxon>
        <taxon>Insecta</taxon>
        <taxon>Pterygota</taxon>
        <taxon>Neoptera</taxon>
        <taxon>Paraneoptera</taxon>
        <taxon>Hemiptera</taxon>
        <taxon>Sternorrhyncha</taxon>
        <taxon>Aphidomorpha</taxon>
        <taxon>Aphidoidea</taxon>
        <taxon>Aphididae</taxon>
        <taxon>Aphidini</taxon>
        <taxon>Aphis</taxon>
        <taxon>Aphis</taxon>
    </lineage>
</organism>
<gene>
    <name evidence="1" type="ORF">FWK35_00029888</name>
</gene>
<dbReference type="OrthoDB" id="6617931at2759"/>
<dbReference type="EMBL" id="VUJU01007268">
    <property type="protein sequence ID" value="KAF0746296.1"/>
    <property type="molecule type" value="Genomic_DNA"/>
</dbReference>
<dbReference type="Proteomes" id="UP000478052">
    <property type="component" value="Unassembled WGS sequence"/>
</dbReference>
<reference evidence="1 2" key="1">
    <citation type="submission" date="2019-08" db="EMBL/GenBank/DDBJ databases">
        <title>Whole genome of Aphis craccivora.</title>
        <authorList>
            <person name="Voronova N.V."/>
            <person name="Shulinski R.S."/>
            <person name="Bandarenka Y.V."/>
            <person name="Zhorov D.G."/>
            <person name="Warner D."/>
        </authorList>
    </citation>
    <scope>NUCLEOTIDE SEQUENCE [LARGE SCALE GENOMIC DNA]</scope>
    <source>
        <strain evidence="1">180601</strain>
        <tissue evidence="1">Whole Body</tissue>
    </source>
</reference>
<sequence>MSRMRVNKFLVTHIINQRGFENRSNKVNINADEWTPNTEEAQIVDKQSNSDEIFDYEDVLIDEKSSIESDEKNAIGQDFLNDDTARTLSIGLNKNKEKCKITNTFAFDSLLQAVATAYLDSQEYAKYIDTNNCSILNIASKLVLSGTNNQLYIDRFELLREHAKKNLLVGNLSEYDARANVALLTEKLFIKAPSIHQFYTCDNFKCGQTIKNISLFPIDQEKLVTGSFKRLQDAINMVPSQLDHYTRKCYRDGCDGTITVTKELGQHLFIEINIDTFNQLEGLKCLITDIPENIQVNKTDV</sequence>
<name>A0A6G0XZA7_APHCR</name>
<keyword evidence="2" id="KW-1185">Reference proteome</keyword>
<accession>A0A6G0XZA7</accession>
<protein>
    <submittedName>
        <fullName evidence="1">Uncharacterized protein</fullName>
    </submittedName>
</protein>
<proteinExistence type="predicted"/>
<comment type="caution">
    <text evidence="1">The sequence shown here is derived from an EMBL/GenBank/DDBJ whole genome shotgun (WGS) entry which is preliminary data.</text>
</comment>